<dbReference type="RefSeq" id="WP_063262988.1">
    <property type="nucleotide sequence ID" value="NZ_LJKE01000104.1"/>
</dbReference>
<gene>
    <name evidence="2" type="ORF">B4088_5471</name>
</gene>
<organism evidence="2 3">
    <name type="scientific">Bacillus cereus</name>
    <dbReference type="NCBI Taxonomy" id="1396"/>
    <lineage>
        <taxon>Bacteria</taxon>
        <taxon>Bacillati</taxon>
        <taxon>Bacillota</taxon>
        <taxon>Bacilli</taxon>
        <taxon>Bacillales</taxon>
        <taxon>Bacillaceae</taxon>
        <taxon>Bacillus</taxon>
        <taxon>Bacillus cereus group</taxon>
    </lineage>
</organism>
<proteinExistence type="predicted"/>
<evidence type="ECO:0000256" key="1">
    <source>
        <dbReference type="SAM" id="SignalP"/>
    </source>
</evidence>
<comment type="caution">
    <text evidence="2">The sequence shown here is derived from an EMBL/GenBank/DDBJ whole genome shotgun (WGS) entry which is preliminary data.</text>
</comment>
<evidence type="ECO:0000313" key="3">
    <source>
        <dbReference type="Proteomes" id="UP000076482"/>
    </source>
</evidence>
<protein>
    <submittedName>
        <fullName evidence="2">Uncharacterized protein</fullName>
    </submittedName>
</protein>
<evidence type="ECO:0000313" key="2">
    <source>
        <dbReference type="EMBL" id="KZD55726.1"/>
    </source>
</evidence>
<accession>A0A164LEE9</accession>
<dbReference type="EMBL" id="LJKE01000104">
    <property type="protein sequence ID" value="KZD55726.1"/>
    <property type="molecule type" value="Genomic_DNA"/>
</dbReference>
<reference evidence="2 3" key="1">
    <citation type="submission" date="2015-09" db="EMBL/GenBank/DDBJ databases">
        <title>Bacillus cereus food isolates.</title>
        <authorList>
            <person name="Boekhorst J."/>
        </authorList>
    </citation>
    <scope>NUCLEOTIDE SEQUENCE [LARGE SCALE GENOMIC DNA]</scope>
    <source>
        <strain evidence="2 3">B4088</strain>
    </source>
</reference>
<feature type="signal peptide" evidence="1">
    <location>
        <begin position="1"/>
        <end position="19"/>
    </location>
</feature>
<name>A0A164LEE9_BACCE</name>
<dbReference type="Proteomes" id="UP000076482">
    <property type="component" value="Unassembled WGS sequence"/>
</dbReference>
<sequence>MKKKFILGFTMAVLVGSFAPSFGDGHVAKAVEKKLWNPIPGYDEKRDYFVGRSFKYDMGDITSDQVVNKKVLYLNKPTALYDAADGKPNGMVLAPQTIEYLHVQPIEPTGDRGYFILLDTWAGRKWVKWVDESWNLFGLFPGVELTYPKDPKGESIFNSVSNKNSIPIYNAPGKNGVVEAYVAPQTLKVTSVGTGDDYALDYYSRNAQNGYIGINTWLGERWVKVNDIDTEVLNKKVHPVNHDNEFVLLDSPERVYGFTNDKPAITSQEVFAIERKGTFVKIKTWLGEKWIEADEFIDGFNAGDTYKANHYGVMDSGVLENAVYYDNANFNTPLEKVNKTGMNTFFGVLHKQDGETWVYADSGKWISSKDITPVVGLYGTIENKQNLKRYYADLYHTEGELAPQKLSVSKKFGEWYQVDGLYGGSWVHPEQGDVITITEVDYNLASTAKLYKNTSTHESQYIEDVTPQVVKKVGDVQIGAQKWIEIKIPATGKQGFILEK</sequence>
<dbReference type="AlphaFoldDB" id="A0A164LEE9"/>
<dbReference type="PATRIC" id="fig|1396.535.peg.6043"/>
<feature type="chain" id="PRO_5038632134" evidence="1">
    <location>
        <begin position="20"/>
        <end position="500"/>
    </location>
</feature>
<keyword evidence="1" id="KW-0732">Signal</keyword>